<name>A0A1G5CB30_9FIRM</name>
<dbReference type="SUPFAM" id="SSF48008">
    <property type="entry name" value="GntR ligand-binding domain-like"/>
    <property type="match status" value="1"/>
</dbReference>
<dbReference type="CDD" id="cd07377">
    <property type="entry name" value="WHTH_GntR"/>
    <property type="match status" value="1"/>
</dbReference>
<organism evidence="5 6">
    <name type="scientific">Alkaliphilus peptidifermentans DSM 18978</name>
    <dbReference type="NCBI Taxonomy" id="1120976"/>
    <lineage>
        <taxon>Bacteria</taxon>
        <taxon>Bacillati</taxon>
        <taxon>Bacillota</taxon>
        <taxon>Clostridia</taxon>
        <taxon>Peptostreptococcales</taxon>
        <taxon>Natronincolaceae</taxon>
        <taxon>Alkaliphilus</taxon>
    </lineage>
</organism>
<dbReference type="STRING" id="1120976.SAMN03080606_00605"/>
<evidence type="ECO:0000313" key="5">
    <source>
        <dbReference type="EMBL" id="SCX99653.1"/>
    </source>
</evidence>
<feature type="domain" description="HTH gntR-type" evidence="4">
    <location>
        <begin position="12"/>
        <end position="79"/>
    </location>
</feature>
<accession>A0A1G5CB30</accession>
<dbReference type="InterPro" id="IPR011711">
    <property type="entry name" value="GntR_C"/>
</dbReference>
<dbReference type="AlphaFoldDB" id="A0A1G5CB30"/>
<dbReference type="SUPFAM" id="SSF46785">
    <property type="entry name" value="Winged helix' DNA-binding domain"/>
    <property type="match status" value="1"/>
</dbReference>
<evidence type="ECO:0000313" key="6">
    <source>
        <dbReference type="Proteomes" id="UP000198636"/>
    </source>
</evidence>
<dbReference type="InterPro" id="IPR036388">
    <property type="entry name" value="WH-like_DNA-bd_sf"/>
</dbReference>
<dbReference type="Proteomes" id="UP000198636">
    <property type="component" value="Unassembled WGS sequence"/>
</dbReference>
<evidence type="ECO:0000259" key="4">
    <source>
        <dbReference type="PROSITE" id="PS50949"/>
    </source>
</evidence>
<dbReference type="PROSITE" id="PS50949">
    <property type="entry name" value="HTH_GNTR"/>
    <property type="match status" value="1"/>
</dbReference>
<proteinExistence type="predicted"/>
<dbReference type="SMART" id="SM00895">
    <property type="entry name" value="FCD"/>
    <property type="match status" value="1"/>
</dbReference>
<dbReference type="Gene3D" id="1.10.10.10">
    <property type="entry name" value="Winged helix-like DNA-binding domain superfamily/Winged helix DNA-binding domain"/>
    <property type="match status" value="1"/>
</dbReference>
<sequence>MEWIIDQPSNGNSVSDYVYEVLKKNIVGFNVKPGDRISENEISELLQVSRTPVREAFIKLAKEDLLYILPQRGTYISYIDLDEVEEARFIRESLEKSVIELATKQFSEDALFLLEQNVTTQKNKIEKKAYGEFLELDEAFHKTIFQECNKGRTWSVIEQVNSQYKRIRVLSFIANINWVQTIEQHQSIIEAIRSNDTEKGLQIIGEHLKKLNIEKMELKRKYPEYFK</sequence>
<keyword evidence="6" id="KW-1185">Reference proteome</keyword>
<dbReference type="InterPro" id="IPR008920">
    <property type="entry name" value="TF_FadR/GntR_C"/>
</dbReference>
<protein>
    <submittedName>
        <fullName evidence="5">DNA-binding transcriptional regulator, GntR family</fullName>
    </submittedName>
</protein>
<dbReference type="InterPro" id="IPR000524">
    <property type="entry name" value="Tscrpt_reg_HTH_GntR"/>
</dbReference>
<dbReference type="EMBL" id="FMUS01000003">
    <property type="protein sequence ID" value="SCX99653.1"/>
    <property type="molecule type" value="Genomic_DNA"/>
</dbReference>
<keyword evidence="3" id="KW-0804">Transcription</keyword>
<dbReference type="Gene3D" id="1.20.120.530">
    <property type="entry name" value="GntR ligand-binding domain-like"/>
    <property type="match status" value="1"/>
</dbReference>
<evidence type="ECO:0000256" key="2">
    <source>
        <dbReference type="ARBA" id="ARBA00023125"/>
    </source>
</evidence>
<gene>
    <name evidence="5" type="ORF">SAMN03080606_00605</name>
</gene>
<dbReference type="OrthoDB" id="389878at2"/>
<evidence type="ECO:0000256" key="3">
    <source>
        <dbReference type="ARBA" id="ARBA00023163"/>
    </source>
</evidence>
<keyword evidence="1" id="KW-0805">Transcription regulation</keyword>
<reference evidence="5 6" key="1">
    <citation type="submission" date="2016-10" db="EMBL/GenBank/DDBJ databases">
        <authorList>
            <person name="de Groot N.N."/>
        </authorList>
    </citation>
    <scope>NUCLEOTIDE SEQUENCE [LARGE SCALE GENOMIC DNA]</scope>
    <source>
        <strain evidence="5 6">DSM 18978</strain>
    </source>
</reference>
<dbReference type="Pfam" id="PF00392">
    <property type="entry name" value="GntR"/>
    <property type="match status" value="1"/>
</dbReference>
<dbReference type="InterPro" id="IPR036390">
    <property type="entry name" value="WH_DNA-bd_sf"/>
</dbReference>
<dbReference type="Pfam" id="PF07729">
    <property type="entry name" value="FCD"/>
    <property type="match status" value="1"/>
</dbReference>
<dbReference type="SMART" id="SM00345">
    <property type="entry name" value="HTH_GNTR"/>
    <property type="match status" value="1"/>
</dbReference>
<dbReference type="GO" id="GO:0003677">
    <property type="term" value="F:DNA binding"/>
    <property type="evidence" value="ECO:0007669"/>
    <property type="project" value="UniProtKB-KW"/>
</dbReference>
<evidence type="ECO:0000256" key="1">
    <source>
        <dbReference type="ARBA" id="ARBA00023015"/>
    </source>
</evidence>
<dbReference type="PANTHER" id="PTHR43537">
    <property type="entry name" value="TRANSCRIPTIONAL REGULATOR, GNTR FAMILY"/>
    <property type="match status" value="1"/>
</dbReference>
<dbReference type="RefSeq" id="WP_091539805.1">
    <property type="nucleotide sequence ID" value="NZ_FMUS01000003.1"/>
</dbReference>
<keyword evidence="2 5" id="KW-0238">DNA-binding</keyword>
<dbReference type="GO" id="GO:0003700">
    <property type="term" value="F:DNA-binding transcription factor activity"/>
    <property type="evidence" value="ECO:0007669"/>
    <property type="project" value="InterPro"/>
</dbReference>
<dbReference type="PANTHER" id="PTHR43537:SF6">
    <property type="entry name" value="HTH-TYPE TRANSCRIPTIONAL REPRESSOR RSPR"/>
    <property type="match status" value="1"/>
</dbReference>